<reference evidence="2" key="1">
    <citation type="submission" date="2016-10" db="EMBL/GenBank/DDBJ databases">
        <authorList>
            <person name="Varghese N."/>
            <person name="Submissions S."/>
        </authorList>
    </citation>
    <scope>NUCLEOTIDE SEQUENCE [LARGE SCALE GENOMIC DNA]</scope>
    <source>
        <strain evidence="2">DSM 9751</strain>
    </source>
</reference>
<accession>A0A1H4VH31</accession>
<name>A0A1H4VH31_9PSED</name>
<dbReference type="AlphaFoldDB" id="A0A1H4VH31"/>
<evidence type="ECO:0000313" key="2">
    <source>
        <dbReference type="Proteomes" id="UP000198982"/>
    </source>
</evidence>
<dbReference type="Gene3D" id="3.10.450.530">
    <property type="entry name" value="Ribonuclease toxin, BrnT, of type II toxin-antitoxin system"/>
    <property type="match status" value="1"/>
</dbReference>
<sequence>MYFEWDEAKNHANLLKHGIDFNDAVLMFQRPVLSLRDERLDYGEERWVSLGWIRTLVGVVVHTERRGHAVRIISARKATKREAKHYVQRIEN</sequence>
<dbReference type="Pfam" id="PF04365">
    <property type="entry name" value="BrnT_toxin"/>
    <property type="match status" value="1"/>
</dbReference>
<proteinExistence type="predicted"/>
<evidence type="ECO:0000313" key="1">
    <source>
        <dbReference type="EMBL" id="SEC79684.1"/>
    </source>
</evidence>
<protein>
    <submittedName>
        <fullName evidence="1">Uncharacterized protein</fullName>
    </submittedName>
</protein>
<dbReference type="InterPro" id="IPR038573">
    <property type="entry name" value="BrnT_sf"/>
</dbReference>
<organism evidence="1 2">
    <name type="scientific">Pseudomonas saponiphila</name>
    <dbReference type="NCBI Taxonomy" id="556534"/>
    <lineage>
        <taxon>Bacteria</taxon>
        <taxon>Pseudomonadati</taxon>
        <taxon>Pseudomonadota</taxon>
        <taxon>Gammaproteobacteria</taxon>
        <taxon>Pseudomonadales</taxon>
        <taxon>Pseudomonadaceae</taxon>
        <taxon>Pseudomonas</taxon>
    </lineage>
</organism>
<dbReference type="RefSeq" id="WP_092318432.1">
    <property type="nucleotide sequence ID" value="NZ_FNTJ01000002.1"/>
</dbReference>
<gene>
    <name evidence="1" type="ORF">SAMN05216178_4909</name>
</gene>
<dbReference type="InterPro" id="IPR007460">
    <property type="entry name" value="BrnT_toxin"/>
</dbReference>
<keyword evidence="2" id="KW-1185">Reference proteome</keyword>
<dbReference type="EMBL" id="FNTJ01000002">
    <property type="protein sequence ID" value="SEC79684.1"/>
    <property type="molecule type" value="Genomic_DNA"/>
</dbReference>
<dbReference type="Proteomes" id="UP000198982">
    <property type="component" value="Unassembled WGS sequence"/>
</dbReference>